<name>A0ABS9XW33_9ACTN</name>
<protein>
    <submittedName>
        <fullName evidence="1">Class I SAM-dependent methyltransferase</fullName>
    </submittedName>
</protein>
<evidence type="ECO:0000313" key="1">
    <source>
        <dbReference type="EMBL" id="MCI3246289.1"/>
    </source>
</evidence>
<proteinExistence type="predicted"/>
<keyword evidence="2" id="KW-1185">Reference proteome</keyword>
<dbReference type="RefSeq" id="WP_242713640.1">
    <property type="nucleotide sequence ID" value="NZ_JALDAX010000032.1"/>
</dbReference>
<dbReference type="GO" id="GO:0008168">
    <property type="term" value="F:methyltransferase activity"/>
    <property type="evidence" value="ECO:0007669"/>
    <property type="project" value="UniProtKB-KW"/>
</dbReference>
<sequence>MAEYKLFEGDTPHVSTAAFHARRERAPHLEQPVHRPRLEMALELIAAAYVRMANEGRSEITLSDLGCGDGGLLQTLNGIVGLTAWGYDFQPSNQAGWIERGVQAELADVFGADRDQICLGDIAVATEVLEHVADPRGVVRWIGEHSRYLVASSPWNETPEAHDECHAWAWDQDGYRALIEQGGFTILRHETVGQFQVVLAEQMGAAPCTSS</sequence>
<keyword evidence="1" id="KW-0808">Transferase</keyword>
<dbReference type="InterPro" id="IPR029063">
    <property type="entry name" value="SAM-dependent_MTases_sf"/>
</dbReference>
<organism evidence="1 2">
    <name type="scientific">Streptomyces spinosisporus</name>
    <dbReference type="NCBI Taxonomy" id="2927582"/>
    <lineage>
        <taxon>Bacteria</taxon>
        <taxon>Bacillati</taxon>
        <taxon>Actinomycetota</taxon>
        <taxon>Actinomycetes</taxon>
        <taxon>Kitasatosporales</taxon>
        <taxon>Streptomycetaceae</taxon>
        <taxon>Streptomyces</taxon>
    </lineage>
</organism>
<dbReference type="Proteomes" id="UP001165270">
    <property type="component" value="Unassembled WGS sequence"/>
</dbReference>
<reference evidence="1" key="1">
    <citation type="submission" date="2022-03" db="EMBL/GenBank/DDBJ databases">
        <title>Streptomyces 7R015 and 7R016 isolated from Barleria lupulina in Thailand.</title>
        <authorList>
            <person name="Kanchanasin P."/>
            <person name="Phongsopitanun W."/>
            <person name="Tanasupawat S."/>
        </authorList>
    </citation>
    <scope>NUCLEOTIDE SEQUENCE</scope>
    <source>
        <strain evidence="1">7R016</strain>
    </source>
</reference>
<evidence type="ECO:0000313" key="2">
    <source>
        <dbReference type="Proteomes" id="UP001165270"/>
    </source>
</evidence>
<gene>
    <name evidence="1" type="ORF">MQN93_42025</name>
</gene>
<dbReference type="GO" id="GO:0032259">
    <property type="term" value="P:methylation"/>
    <property type="evidence" value="ECO:0007669"/>
    <property type="project" value="UniProtKB-KW"/>
</dbReference>
<dbReference type="Gene3D" id="3.40.50.150">
    <property type="entry name" value="Vaccinia Virus protein VP39"/>
    <property type="match status" value="1"/>
</dbReference>
<keyword evidence="1" id="KW-0489">Methyltransferase</keyword>
<dbReference type="Pfam" id="PF13489">
    <property type="entry name" value="Methyltransf_23"/>
    <property type="match status" value="1"/>
</dbReference>
<dbReference type="EMBL" id="JALDAX010000032">
    <property type="protein sequence ID" value="MCI3246289.1"/>
    <property type="molecule type" value="Genomic_DNA"/>
</dbReference>
<comment type="caution">
    <text evidence="1">The sequence shown here is derived from an EMBL/GenBank/DDBJ whole genome shotgun (WGS) entry which is preliminary data.</text>
</comment>
<dbReference type="SUPFAM" id="SSF53335">
    <property type="entry name" value="S-adenosyl-L-methionine-dependent methyltransferases"/>
    <property type="match status" value="1"/>
</dbReference>
<accession>A0ABS9XW33</accession>